<dbReference type="SUPFAM" id="SSF52833">
    <property type="entry name" value="Thioredoxin-like"/>
    <property type="match status" value="1"/>
</dbReference>
<comment type="similarity">
    <text evidence="1">Belongs to the ArsC family.</text>
</comment>
<dbReference type="Pfam" id="PF03960">
    <property type="entry name" value="ArsC"/>
    <property type="match status" value="1"/>
</dbReference>
<comment type="caution">
    <text evidence="2">The sequence shown here is derived from an EMBL/GenBank/DDBJ whole genome shotgun (WGS) entry which is preliminary data.</text>
</comment>
<reference evidence="2 4" key="1">
    <citation type="submission" date="2013-02" db="EMBL/GenBank/DDBJ databases">
        <title>The Genome Sequence of Enterococcus gilvus ATCC BAA-350.</title>
        <authorList>
            <consortium name="The Broad Institute Genome Sequencing Platform"/>
            <consortium name="The Broad Institute Genome Sequencing Center for Infectious Disease"/>
            <person name="Earl A.M."/>
            <person name="Gilmore M.S."/>
            <person name="Lebreton F."/>
            <person name="Walker B."/>
            <person name="Young S.K."/>
            <person name="Zeng Q."/>
            <person name="Gargeya S."/>
            <person name="Fitzgerald M."/>
            <person name="Haas B."/>
            <person name="Abouelleil A."/>
            <person name="Alvarado L."/>
            <person name="Arachchi H.M."/>
            <person name="Berlin A.M."/>
            <person name="Chapman S.B."/>
            <person name="Dewar J."/>
            <person name="Goldberg J."/>
            <person name="Griggs A."/>
            <person name="Gujja S."/>
            <person name="Hansen M."/>
            <person name="Howarth C."/>
            <person name="Imamovic A."/>
            <person name="Larimer J."/>
            <person name="McCowan C."/>
            <person name="Murphy C."/>
            <person name="Neiman D."/>
            <person name="Pearson M."/>
            <person name="Priest M."/>
            <person name="Roberts A."/>
            <person name="Saif S."/>
            <person name="Shea T."/>
            <person name="Sisk P."/>
            <person name="Sykes S."/>
            <person name="Wortman J."/>
            <person name="Nusbaum C."/>
            <person name="Birren B."/>
        </authorList>
    </citation>
    <scope>NUCLEOTIDE SEQUENCE [LARGE SCALE GENOMIC DNA]</scope>
    <source>
        <strain evidence="2 4">ATCC BAA-350</strain>
    </source>
</reference>
<dbReference type="eggNOG" id="COG1393">
    <property type="taxonomic scope" value="Bacteria"/>
</dbReference>
<evidence type="ECO:0000313" key="2">
    <source>
        <dbReference type="EMBL" id="EOI53116.1"/>
    </source>
</evidence>
<evidence type="ECO:0000313" key="3">
    <source>
        <dbReference type="EMBL" id="EOW78435.1"/>
    </source>
</evidence>
<organism evidence="2 4">
    <name type="scientific">Enterococcus gilvus ATCC BAA-350</name>
    <dbReference type="NCBI Taxonomy" id="1158614"/>
    <lineage>
        <taxon>Bacteria</taxon>
        <taxon>Bacillati</taxon>
        <taxon>Bacillota</taxon>
        <taxon>Bacilli</taxon>
        <taxon>Lactobacillales</taxon>
        <taxon>Enterococcaceae</taxon>
        <taxon>Enterococcus</taxon>
    </lineage>
</organism>
<sequence>MELKIYTESNSSSRKVTKWLNDHDVDFIETRLRSNVLDKKELKVLLSFTDNGLSNLLKRTTKIKFDDLTLNMALELLIDDPRPLKSSILFDGKKLRVGFNEEEIRCFIPRELRALSRIG</sequence>
<evidence type="ECO:0000313" key="5">
    <source>
        <dbReference type="Proteomes" id="UP000014160"/>
    </source>
</evidence>
<evidence type="ECO:0000256" key="1">
    <source>
        <dbReference type="PROSITE-ProRule" id="PRU01282"/>
    </source>
</evidence>
<dbReference type="InterPro" id="IPR006660">
    <property type="entry name" value="Arsenate_reductase-like"/>
</dbReference>
<dbReference type="AlphaFoldDB" id="R2V601"/>
<dbReference type="PANTHER" id="PTHR30041:SF7">
    <property type="entry name" value="GLOBAL TRANSCRIPTIONAL REGULATOR SPX"/>
    <property type="match status" value="1"/>
</dbReference>
<dbReference type="PANTHER" id="PTHR30041">
    <property type="entry name" value="ARSENATE REDUCTASE"/>
    <property type="match status" value="1"/>
</dbReference>
<evidence type="ECO:0000313" key="4">
    <source>
        <dbReference type="Proteomes" id="UP000013750"/>
    </source>
</evidence>
<accession>R2V601</accession>
<dbReference type="Proteomes" id="UP000014160">
    <property type="component" value="Unassembled WGS sequence"/>
</dbReference>
<gene>
    <name evidence="3" type="ORF">I592_04028</name>
    <name evidence="2" type="ORF">UKC_04024</name>
</gene>
<proteinExistence type="inferred from homology"/>
<keyword evidence="5" id="KW-1185">Reference proteome</keyword>
<dbReference type="Proteomes" id="UP000013750">
    <property type="component" value="Unassembled WGS sequence"/>
</dbReference>
<dbReference type="RefSeq" id="WP_010782342.1">
    <property type="nucleotide sequence ID" value="NZ_ASWH01000003.1"/>
</dbReference>
<dbReference type="EMBL" id="ASWH01000003">
    <property type="protein sequence ID" value="EOW78435.1"/>
    <property type="molecule type" value="Genomic_DNA"/>
</dbReference>
<dbReference type="Gene3D" id="3.40.30.10">
    <property type="entry name" value="Glutaredoxin"/>
    <property type="match status" value="1"/>
</dbReference>
<protein>
    <recommendedName>
        <fullName evidence="6">Spx/MgsR family transcriptional regulator</fullName>
    </recommendedName>
</protein>
<dbReference type="InterPro" id="IPR036249">
    <property type="entry name" value="Thioredoxin-like_sf"/>
</dbReference>
<dbReference type="OrthoDB" id="9794155at2"/>
<reference evidence="3 5" key="2">
    <citation type="submission" date="2013-03" db="EMBL/GenBank/DDBJ databases">
        <title>The Genome Sequence of Enterococcus gilvus ATCC BAA-350 (PacBio/Illumina hybrid assembly).</title>
        <authorList>
            <consortium name="The Broad Institute Genomics Platform"/>
            <consortium name="The Broad Institute Genome Sequencing Center for Infectious Disease"/>
            <person name="Earl A."/>
            <person name="Russ C."/>
            <person name="Gilmore M."/>
            <person name="Surin D."/>
            <person name="Walker B."/>
            <person name="Young S."/>
            <person name="Zeng Q."/>
            <person name="Gargeya S."/>
            <person name="Fitzgerald M."/>
            <person name="Haas B."/>
            <person name="Abouelleil A."/>
            <person name="Allen A.W."/>
            <person name="Alvarado L."/>
            <person name="Arachchi H.M."/>
            <person name="Berlin A.M."/>
            <person name="Chapman S.B."/>
            <person name="Gainer-Dewar J."/>
            <person name="Goldberg J."/>
            <person name="Griggs A."/>
            <person name="Gujja S."/>
            <person name="Hansen M."/>
            <person name="Howarth C."/>
            <person name="Imamovic A."/>
            <person name="Ireland A."/>
            <person name="Larimer J."/>
            <person name="McCowan C."/>
            <person name="Murphy C."/>
            <person name="Pearson M."/>
            <person name="Poon T.W."/>
            <person name="Priest M."/>
            <person name="Roberts A."/>
            <person name="Saif S."/>
            <person name="Shea T."/>
            <person name="Sisk P."/>
            <person name="Sykes S."/>
            <person name="Wortman J."/>
            <person name="Nusbaum C."/>
            <person name="Birren B."/>
        </authorList>
    </citation>
    <scope>NUCLEOTIDE SEQUENCE [LARGE SCALE GENOMIC DNA]</scope>
    <source>
        <strain evidence="3 5">ATCC BAA-350</strain>
    </source>
</reference>
<name>R2V601_9ENTE</name>
<evidence type="ECO:0008006" key="6">
    <source>
        <dbReference type="Google" id="ProtNLM"/>
    </source>
</evidence>
<dbReference type="PROSITE" id="PS51353">
    <property type="entry name" value="ARSC"/>
    <property type="match status" value="1"/>
</dbReference>
<dbReference type="EMBL" id="AJDQ01000017">
    <property type="protein sequence ID" value="EOI53116.1"/>
    <property type="molecule type" value="Genomic_DNA"/>
</dbReference>
<dbReference type="HOGENOM" id="CLU_116644_1_1_9"/>